<dbReference type="SMART" id="SM00342">
    <property type="entry name" value="HTH_ARAC"/>
    <property type="match status" value="1"/>
</dbReference>
<proteinExistence type="predicted"/>
<evidence type="ECO:0000313" key="5">
    <source>
        <dbReference type="EMBL" id="SKC43097.1"/>
    </source>
</evidence>
<gene>
    <name evidence="5" type="ORF">SAMN06296058_0277</name>
</gene>
<dbReference type="GO" id="GO:0003700">
    <property type="term" value="F:DNA-binding transcription factor activity"/>
    <property type="evidence" value="ECO:0007669"/>
    <property type="project" value="InterPro"/>
</dbReference>
<evidence type="ECO:0000259" key="4">
    <source>
        <dbReference type="PROSITE" id="PS01124"/>
    </source>
</evidence>
<accession>A0A1T5IV71</accession>
<dbReference type="EMBL" id="FUZV01000001">
    <property type="protein sequence ID" value="SKC43097.1"/>
    <property type="molecule type" value="Genomic_DNA"/>
</dbReference>
<dbReference type="GO" id="GO:0005829">
    <property type="term" value="C:cytosol"/>
    <property type="evidence" value="ECO:0007669"/>
    <property type="project" value="TreeGrafter"/>
</dbReference>
<dbReference type="PANTHER" id="PTHR47894:SF4">
    <property type="entry name" value="HTH-TYPE TRANSCRIPTIONAL REGULATOR GADX"/>
    <property type="match status" value="1"/>
</dbReference>
<evidence type="ECO:0000256" key="2">
    <source>
        <dbReference type="ARBA" id="ARBA00023125"/>
    </source>
</evidence>
<dbReference type="Gene3D" id="1.10.10.60">
    <property type="entry name" value="Homeodomain-like"/>
    <property type="match status" value="1"/>
</dbReference>
<dbReference type="AlphaFoldDB" id="A0A1T5IV71"/>
<dbReference type="GO" id="GO:0000976">
    <property type="term" value="F:transcription cis-regulatory region binding"/>
    <property type="evidence" value="ECO:0007669"/>
    <property type="project" value="TreeGrafter"/>
</dbReference>
<dbReference type="STRING" id="428993.SAMN06296058_0277"/>
<dbReference type="RefSeq" id="WP_079722696.1">
    <property type="nucleotide sequence ID" value="NZ_BMCL01000003.1"/>
</dbReference>
<keyword evidence="1" id="KW-0805">Transcription regulation</keyword>
<feature type="domain" description="HTH araC/xylS-type" evidence="4">
    <location>
        <begin position="233"/>
        <end position="331"/>
    </location>
</feature>
<dbReference type="Proteomes" id="UP000190341">
    <property type="component" value="Unassembled WGS sequence"/>
</dbReference>
<evidence type="ECO:0000313" key="6">
    <source>
        <dbReference type="Proteomes" id="UP000190341"/>
    </source>
</evidence>
<organism evidence="5 6">
    <name type="scientific">Pseudoxanthomonas indica</name>
    <dbReference type="NCBI Taxonomy" id="428993"/>
    <lineage>
        <taxon>Bacteria</taxon>
        <taxon>Pseudomonadati</taxon>
        <taxon>Pseudomonadota</taxon>
        <taxon>Gammaproteobacteria</taxon>
        <taxon>Lysobacterales</taxon>
        <taxon>Lysobacteraceae</taxon>
        <taxon>Pseudoxanthomonas</taxon>
    </lineage>
</organism>
<keyword evidence="2 5" id="KW-0238">DNA-binding</keyword>
<dbReference type="InterPro" id="IPR032687">
    <property type="entry name" value="AraC-type_N"/>
</dbReference>
<dbReference type="Pfam" id="PF12833">
    <property type="entry name" value="HTH_18"/>
    <property type="match status" value="1"/>
</dbReference>
<evidence type="ECO:0000256" key="1">
    <source>
        <dbReference type="ARBA" id="ARBA00023015"/>
    </source>
</evidence>
<dbReference type="PANTHER" id="PTHR47894">
    <property type="entry name" value="HTH-TYPE TRANSCRIPTIONAL REGULATOR GADX"/>
    <property type="match status" value="1"/>
</dbReference>
<dbReference type="SUPFAM" id="SSF46689">
    <property type="entry name" value="Homeodomain-like"/>
    <property type="match status" value="2"/>
</dbReference>
<dbReference type="InterPro" id="IPR009057">
    <property type="entry name" value="Homeodomain-like_sf"/>
</dbReference>
<keyword evidence="6" id="KW-1185">Reference proteome</keyword>
<dbReference type="PROSITE" id="PS01124">
    <property type="entry name" value="HTH_ARAC_FAMILY_2"/>
    <property type="match status" value="1"/>
</dbReference>
<name>A0A1T5IV71_9GAMM</name>
<evidence type="ECO:0000256" key="3">
    <source>
        <dbReference type="ARBA" id="ARBA00023163"/>
    </source>
</evidence>
<sequence length="343" mass="38402">MDSVRGSALLEFDDVVQQRGACAQDYLDRYRVRADAAARHEGTLGYRHLAQLLNETAHAIDMPHLGMELANRQGSRLIGPLRNLALTANTVGEGLAAVLDYLHMHSRAIRFSLSPSDSTRTLLVFENNLAAGLALPQLVEKSLLHGCLLLREMSNDACQPKAVWLRHQPLSQASLYRQYFGCPVLFSQSDNAVALNVDDMSRPCAQADPELHAIIRFYLDTHADSGSPDSLRMEMLQHMHALLPRHRCNLEQVAPALGMSVRTLQRRLKQAGMDFEVELDNMRRDLAEHLLLQSDLSVTQVAQELGYRCTASFSRAHQRWFGISPLVHRRREQRRGGLAAALS</sequence>
<dbReference type="OrthoDB" id="6146868at2"/>
<protein>
    <submittedName>
        <fullName evidence="5">AraC-type DNA-binding protein</fullName>
    </submittedName>
</protein>
<dbReference type="Pfam" id="PF12625">
    <property type="entry name" value="Arabinose_bd"/>
    <property type="match status" value="1"/>
</dbReference>
<dbReference type="InterPro" id="IPR018060">
    <property type="entry name" value="HTH_AraC"/>
</dbReference>
<keyword evidence="3" id="KW-0804">Transcription</keyword>
<reference evidence="5 6" key="1">
    <citation type="submission" date="2017-02" db="EMBL/GenBank/DDBJ databases">
        <authorList>
            <person name="Peterson S.W."/>
        </authorList>
    </citation>
    <scope>NUCLEOTIDE SEQUENCE [LARGE SCALE GENOMIC DNA]</scope>
    <source>
        <strain evidence="5 6">P15</strain>
    </source>
</reference>